<dbReference type="AlphaFoldDB" id="A0A543BQV7"/>
<dbReference type="EMBL" id="VFOX01000001">
    <property type="protein sequence ID" value="TQL87197.1"/>
    <property type="molecule type" value="Genomic_DNA"/>
</dbReference>
<keyword evidence="3" id="KW-1185">Reference proteome</keyword>
<gene>
    <name evidence="2" type="ORF">FB560_2864</name>
</gene>
<dbReference type="Proteomes" id="UP000317209">
    <property type="component" value="Unassembled WGS sequence"/>
</dbReference>
<dbReference type="SUPFAM" id="SSF88713">
    <property type="entry name" value="Glycoside hydrolase/deacetylase"/>
    <property type="match status" value="1"/>
</dbReference>
<dbReference type="InterPro" id="IPR011330">
    <property type="entry name" value="Glyco_hydro/deAcase_b/a-brl"/>
</dbReference>
<evidence type="ECO:0000313" key="3">
    <source>
        <dbReference type="Proteomes" id="UP000317209"/>
    </source>
</evidence>
<evidence type="ECO:0000259" key="1">
    <source>
        <dbReference type="Pfam" id="PF01522"/>
    </source>
</evidence>
<dbReference type="Gene3D" id="3.20.20.370">
    <property type="entry name" value="Glycoside hydrolase/deacetylase"/>
    <property type="match status" value="1"/>
</dbReference>
<proteinExistence type="predicted"/>
<dbReference type="GO" id="GO:0005975">
    <property type="term" value="P:carbohydrate metabolic process"/>
    <property type="evidence" value="ECO:0007669"/>
    <property type="project" value="InterPro"/>
</dbReference>
<sequence>MADEKTITNLRGPAARIIELSATTLSPGSPATAAMTGPDQARRFALGIPSGPRGVPGLDGVATDAAVGELVGTWAARDTSTGLAVAQALETAVSTVGTIPPKLPRGRILSRFQPGHTWANNAGGWLPFTDIVAHGSQSWGFTSTASAAETHVTRMEFLTPVNIIGKSVLVRAYIEDPTKVSNFSVTMDSGATGNSNTTTFGPLSVRAVDGGKWWDFLFGYGQAFDQIGSPDRTSMKRIGISIRTSAVINFRVNSVELVSATEALPTAMQKVVILESDDGDGTNALMHRVMSEYGARGTINMIAENMDRPNRLTYAQLKAWQRNDGWDVQAHAYYLTTQNFLALTPEQLDEELALLRAWCRRYGFQGDFVIYPQGGFNDTVRAIAAKYFRGGRTVYTTPVTVPGVRPYAIASMSVQNTHTVANVTAYMDQVVNSGGAAHIVFHHWVEGDAPAGDPIGWGTNQLRSIIEHGIAQGYTFATYSEVYGAR</sequence>
<accession>A0A543BQV7</accession>
<dbReference type="Pfam" id="PF01522">
    <property type="entry name" value="Polysacc_deac_1"/>
    <property type="match status" value="1"/>
</dbReference>
<feature type="domain" description="NodB homology" evidence="1">
    <location>
        <begin position="269"/>
        <end position="386"/>
    </location>
</feature>
<evidence type="ECO:0000313" key="2">
    <source>
        <dbReference type="EMBL" id="TQL87197.1"/>
    </source>
</evidence>
<dbReference type="GO" id="GO:0016810">
    <property type="term" value="F:hydrolase activity, acting on carbon-nitrogen (but not peptide) bonds"/>
    <property type="evidence" value="ECO:0007669"/>
    <property type="project" value="InterPro"/>
</dbReference>
<comment type="caution">
    <text evidence="2">The sequence shown here is derived from an EMBL/GenBank/DDBJ whole genome shotgun (WGS) entry which is preliminary data.</text>
</comment>
<organism evidence="2 3">
    <name type="scientific">Microbacterium saperdae</name>
    <dbReference type="NCBI Taxonomy" id="69368"/>
    <lineage>
        <taxon>Bacteria</taxon>
        <taxon>Bacillati</taxon>
        <taxon>Actinomycetota</taxon>
        <taxon>Actinomycetes</taxon>
        <taxon>Micrococcales</taxon>
        <taxon>Microbacteriaceae</taxon>
        <taxon>Microbacterium</taxon>
    </lineage>
</organism>
<name>A0A543BQV7_9MICO</name>
<reference evidence="2 3" key="1">
    <citation type="submission" date="2019-06" db="EMBL/GenBank/DDBJ databases">
        <title>Sequencing the genomes of 1000 actinobacteria strains.</title>
        <authorList>
            <person name="Klenk H.-P."/>
        </authorList>
    </citation>
    <scope>NUCLEOTIDE SEQUENCE [LARGE SCALE GENOMIC DNA]</scope>
    <source>
        <strain evidence="2 3">DSM 20169</strain>
    </source>
</reference>
<protein>
    <submittedName>
        <fullName evidence="2">Peptidoglycan/xylan/chitin deacetylase (PgdA/CDA1 family)</fullName>
    </submittedName>
</protein>
<dbReference type="InterPro" id="IPR002509">
    <property type="entry name" value="NODB_dom"/>
</dbReference>